<accession>A0A7Z0WFC6</accession>
<evidence type="ECO:0000313" key="2">
    <source>
        <dbReference type="EMBL" id="OLF05275.1"/>
    </source>
</evidence>
<dbReference type="SUPFAM" id="SSF53474">
    <property type="entry name" value="alpha/beta-Hydrolases"/>
    <property type="match status" value="1"/>
</dbReference>
<dbReference type="EMBL" id="MSIF01000031">
    <property type="protein sequence ID" value="OLF05275.1"/>
    <property type="molecule type" value="Genomic_DNA"/>
</dbReference>
<evidence type="ECO:0000259" key="1">
    <source>
        <dbReference type="Pfam" id="PF00561"/>
    </source>
</evidence>
<dbReference type="GO" id="GO:0016020">
    <property type="term" value="C:membrane"/>
    <property type="evidence" value="ECO:0007669"/>
    <property type="project" value="TreeGrafter"/>
</dbReference>
<proteinExistence type="predicted"/>
<reference evidence="2 3" key="1">
    <citation type="submission" date="2016-12" db="EMBL/GenBank/DDBJ databases">
        <title>The draft genome sequence of Actinophytocola xinjiangensis.</title>
        <authorList>
            <person name="Wang W."/>
            <person name="Yuan L."/>
        </authorList>
    </citation>
    <scope>NUCLEOTIDE SEQUENCE [LARGE SCALE GENOMIC DNA]</scope>
    <source>
        <strain evidence="2 3">CGMCC 4.4663</strain>
    </source>
</reference>
<dbReference type="Gene3D" id="3.40.50.1820">
    <property type="entry name" value="alpha/beta hydrolase"/>
    <property type="match status" value="1"/>
</dbReference>
<dbReference type="InterPro" id="IPR029058">
    <property type="entry name" value="AB_hydrolase_fold"/>
</dbReference>
<gene>
    <name evidence="2" type="ORF">BLA60_37115</name>
</gene>
<sequence>MLGENLVPYRTTVVSCVIAGFLLTACDEAPEAAAPPGSTAAPSSSAAAASSSAAAAAPSTVEVDGQSVAVSCSGEPVDGRPVVLLLSGLGDDLTMLADLQGTLGESGRACSYDRLGQGASDQPSDKQTMEDAGTVLTSVIDEVAGDGPVVLAGHSLGGLIAARYAPDHQDRVAGLVLLDATTPTTVADATSTIPESATGVGAQIRAETIGVYGGENPERLVIADGPVRPAGDIPVEVIQHGQQYLAEVPEYGPELERAWAAGQRAWVAVSTRGNLSIATDSAHHIYKDQPELVVRAVQRVVTEAVD</sequence>
<dbReference type="InterPro" id="IPR050266">
    <property type="entry name" value="AB_hydrolase_sf"/>
</dbReference>
<feature type="domain" description="AB hydrolase-1" evidence="1">
    <location>
        <begin position="81"/>
        <end position="183"/>
    </location>
</feature>
<comment type="caution">
    <text evidence="2">The sequence shown here is derived from an EMBL/GenBank/DDBJ whole genome shotgun (WGS) entry which is preliminary data.</text>
</comment>
<protein>
    <submittedName>
        <fullName evidence="2">Alpha/beta hydrolase</fullName>
    </submittedName>
</protein>
<keyword evidence="3" id="KW-1185">Reference proteome</keyword>
<dbReference type="PANTHER" id="PTHR43798">
    <property type="entry name" value="MONOACYLGLYCEROL LIPASE"/>
    <property type="match status" value="1"/>
</dbReference>
<keyword evidence="2" id="KW-0378">Hydrolase</keyword>
<dbReference type="PANTHER" id="PTHR43798:SF33">
    <property type="entry name" value="HYDROLASE, PUTATIVE (AFU_ORTHOLOGUE AFUA_2G14860)-RELATED"/>
    <property type="match status" value="1"/>
</dbReference>
<evidence type="ECO:0000313" key="3">
    <source>
        <dbReference type="Proteomes" id="UP000185696"/>
    </source>
</evidence>
<dbReference type="InterPro" id="IPR000073">
    <property type="entry name" value="AB_hydrolase_1"/>
</dbReference>
<dbReference type="AlphaFoldDB" id="A0A7Z0WFC6"/>
<dbReference type="Pfam" id="PF00561">
    <property type="entry name" value="Abhydrolase_1"/>
    <property type="match status" value="1"/>
</dbReference>
<dbReference type="OrthoDB" id="7185741at2"/>
<name>A0A7Z0WFC6_9PSEU</name>
<organism evidence="2 3">
    <name type="scientific">Actinophytocola xinjiangensis</name>
    <dbReference type="NCBI Taxonomy" id="485602"/>
    <lineage>
        <taxon>Bacteria</taxon>
        <taxon>Bacillati</taxon>
        <taxon>Actinomycetota</taxon>
        <taxon>Actinomycetes</taxon>
        <taxon>Pseudonocardiales</taxon>
        <taxon>Pseudonocardiaceae</taxon>
    </lineage>
</organism>
<dbReference type="GO" id="GO:0016787">
    <property type="term" value="F:hydrolase activity"/>
    <property type="evidence" value="ECO:0007669"/>
    <property type="project" value="UniProtKB-KW"/>
</dbReference>
<dbReference type="Proteomes" id="UP000185696">
    <property type="component" value="Unassembled WGS sequence"/>
</dbReference>